<evidence type="ECO:0000259" key="1">
    <source>
        <dbReference type="Pfam" id="PF10536"/>
    </source>
</evidence>
<accession>A0A151U6J1</accession>
<dbReference type="InterPro" id="IPR019557">
    <property type="entry name" value="AminoTfrase-like_pln_mobile"/>
</dbReference>
<dbReference type="Gramene" id="C.cajan_07331.t">
    <property type="protein sequence ID" value="C.cajan_07331.t"/>
    <property type="gene ID" value="C.cajan_07331"/>
</dbReference>
<gene>
    <name evidence="2" type="ORF">KK1_007534</name>
</gene>
<dbReference type="PANTHER" id="PTHR46033">
    <property type="entry name" value="PROTEIN MAIN-LIKE 2"/>
    <property type="match status" value="1"/>
</dbReference>
<name>A0A151U6J1_CAJCA</name>
<evidence type="ECO:0000313" key="2">
    <source>
        <dbReference type="EMBL" id="KYP74841.1"/>
    </source>
</evidence>
<reference evidence="2 3" key="1">
    <citation type="journal article" date="2012" name="Nat. Biotechnol.">
        <title>Draft genome sequence of pigeonpea (Cajanus cajan), an orphan legume crop of resource-poor farmers.</title>
        <authorList>
            <person name="Varshney R.K."/>
            <person name="Chen W."/>
            <person name="Li Y."/>
            <person name="Bharti A.K."/>
            <person name="Saxena R.K."/>
            <person name="Schlueter J.A."/>
            <person name="Donoghue M.T."/>
            <person name="Azam S."/>
            <person name="Fan G."/>
            <person name="Whaley A.M."/>
            <person name="Farmer A.D."/>
            <person name="Sheridan J."/>
            <person name="Iwata A."/>
            <person name="Tuteja R."/>
            <person name="Penmetsa R.V."/>
            <person name="Wu W."/>
            <person name="Upadhyaya H.D."/>
            <person name="Yang S.P."/>
            <person name="Shah T."/>
            <person name="Saxena K.B."/>
            <person name="Michael T."/>
            <person name="McCombie W.R."/>
            <person name="Yang B."/>
            <person name="Zhang G."/>
            <person name="Yang H."/>
            <person name="Wang J."/>
            <person name="Spillane C."/>
            <person name="Cook D.R."/>
            <person name="May G.D."/>
            <person name="Xu X."/>
            <person name="Jackson S.A."/>
        </authorList>
    </citation>
    <scope>NUCLEOTIDE SEQUENCE [LARGE SCALE GENOMIC DNA]</scope>
    <source>
        <strain evidence="3">cv. Asha</strain>
    </source>
</reference>
<dbReference type="STRING" id="3821.A0A151U6J1"/>
<dbReference type="GO" id="GO:0010073">
    <property type="term" value="P:meristem maintenance"/>
    <property type="evidence" value="ECO:0007669"/>
    <property type="project" value="InterPro"/>
</dbReference>
<proteinExistence type="predicted"/>
<feature type="domain" description="Aminotransferase-like plant mobile" evidence="1">
    <location>
        <begin position="227"/>
        <end position="324"/>
    </location>
</feature>
<evidence type="ECO:0000313" key="3">
    <source>
        <dbReference type="Proteomes" id="UP000075243"/>
    </source>
</evidence>
<dbReference type="Pfam" id="PF10536">
    <property type="entry name" value="PMD"/>
    <property type="match status" value="2"/>
</dbReference>
<dbReference type="Proteomes" id="UP000075243">
    <property type="component" value="Chromosome 2"/>
</dbReference>
<sequence>MPTPDPRIENLLEAAGFAEVAKIRHFKIDDCLITSLVERWRPETHTFHFPVGECTVTLEDVALQLGLRIDGKPVTGPTLFDWDELCYELLGFVPPKGETLVGSTIKLKWLRDHTIALPDEPTQQQLLQHCNRIHLMYLPLLADLERARRYSWGSACLAHLYRELCRAIYPSSKKMGACSLLLQSWTWYRMPSIQPRVQQDITFPLASSFYGCHIGNFSPHCQRRAYKDSRIWTACTALTSFVVVVWHQTDRIQLQFGLWQPIPNEAHNLDKLHDIDMRGHSDTNWAQQHADWISIWKDRRKHVIFGEPLQGPLQHTPEYLQWFRANSKLFLCSQYSSSHASTSSTQLPTTTATTFAMAGDNHPPYTVEQHPQSYPSFHTHHEQFMYTPPSTTTPTGDFMSNLFGVDVHTPQSAYNYMQSMNFPSFSSYHSEVGGSGSSNPVYFNSIFIFILKT</sequence>
<feature type="domain" description="Aminotransferase-like plant mobile" evidence="1">
    <location>
        <begin position="16"/>
        <end position="199"/>
    </location>
</feature>
<dbReference type="OMA" id="ETWRIES"/>
<dbReference type="AlphaFoldDB" id="A0A151U6J1"/>
<keyword evidence="3" id="KW-1185">Reference proteome</keyword>
<dbReference type="EMBL" id="CM003604">
    <property type="protein sequence ID" value="KYP74841.1"/>
    <property type="molecule type" value="Genomic_DNA"/>
</dbReference>
<dbReference type="PANTHER" id="PTHR46033:SF8">
    <property type="entry name" value="PROTEIN MAINTENANCE OF MERISTEMS-LIKE"/>
    <property type="match status" value="1"/>
</dbReference>
<dbReference type="InterPro" id="IPR044824">
    <property type="entry name" value="MAIN-like"/>
</dbReference>
<protein>
    <submittedName>
        <fullName evidence="2">Serine/threonine protein phosphatase 7 long form isogeny</fullName>
    </submittedName>
</protein>
<organism evidence="2 3">
    <name type="scientific">Cajanus cajan</name>
    <name type="common">Pigeon pea</name>
    <name type="synonym">Cajanus indicus</name>
    <dbReference type="NCBI Taxonomy" id="3821"/>
    <lineage>
        <taxon>Eukaryota</taxon>
        <taxon>Viridiplantae</taxon>
        <taxon>Streptophyta</taxon>
        <taxon>Embryophyta</taxon>
        <taxon>Tracheophyta</taxon>
        <taxon>Spermatophyta</taxon>
        <taxon>Magnoliopsida</taxon>
        <taxon>eudicotyledons</taxon>
        <taxon>Gunneridae</taxon>
        <taxon>Pentapetalae</taxon>
        <taxon>rosids</taxon>
        <taxon>fabids</taxon>
        <taxon>Fabales</taxon>
        <taxon>Fabaceae</taxon>
        <taxon>Papilionoideae</taxon>
        <taxon>50 kb inversion clade</taxon>
        <taxon>NPAAA clade</taxon>
        <taxon>indigoferoid/millettioid clade</taxon>
        <taxon>Phaseoleae</taxon>
        <taxon>Cajanus</taxon>
    </lineage>
</organism>